<name>A0A7U7G7G6_9GAMM</name>
<dbReference type="Proteomes" id="UP000019184">
    <property type="component" value="Unassembled WGS sequence"/>
</dbReference>
<feature type="region of interest" description="Disordered" evidence="1">
    <location>
        <begin position="43"/>
        <end position="83"/>
    </location>
</feature>
<feature type="compositionally biased region" description="Gly residues" evidence="1">
    <location>
        <begin position="43"/>
        <end position="60"/>
    </location>
</feature>
<sequence length="83" mass="8294">MLNRPRRSLWHYLLVSSALAWSLGIPILDNSLTLPTAYAHHGGGGAGGGGAGGGGGGKGDGMIRKTPGDGYGKGGRGFQGMKS</sequence>
<dbReference type="AlphaFoldDB" id="A0A7U7G7G6"/>
<accession>A0A7U7G7G6</accession>
<feature type="compositionally biased region" description="Gly residues" evidence="1">
    <location>
        <begin position="69"/>
        <end position="83"/>
    </location>
</feature>
<dbReference type="EMBL" id="CBTK010000010">
    <property type="protein sequence ID" value="CDH43152.1"/>
    <property type="molecule type" value="Genomic_DNA"/>
</dbReference>
<organism evidence="2 3">
    <name type="scientific">Candidatus Contendobacter odensis Run_B_J11</name>
    <dbReference type="NCBI Taxonomy" id="1400861"/>
    <lineage>
        <taxon>Bacteria</taxon>
        <taxon>Pseudomonadati</taxon>
        <taxon>Pseudomonadota</taxon>
        <taxon>Gammaproteobacteria</taxon>
        <taxon>Candidatus Competibacteraceae</taxon>
        <taxon>Candidatus Contendibacter</taxon>
    </lineage>
</organism>
<evidence type="ECO:0000313" key="3">
    <source>
        <dbReference type="Proteomes" id="UP000019184"/>
    </source>
</evidence>
<reference evidence="2 3" key="1">
    <citation type="journal article" date="2014" name="ISME J.">
        <title>Candidatus Competibacter-lineage genomes retrieved from metagenomes reveal functional metabolic diversity.</title>
        <authorList>
            <person name="McIlroy S.J."/>
            <person name="Albertsen M."/>
            <person name="Andresen E.K."/>
            <person name="Saunders A.M."/>
            <person name="Kristiansen R."/>
            <person name="Stokholm-Bjerregaard M."/>
            <person name="Nielsen K.L."/>
            <person name="Nielsen P.H."/>
        </authorList>
    </citation>
    <scope>NUCLEOTIDE SEQUENCE [LARGE SCALE GENOMIC DNA]</scope>
    <source>
        <strain evidence="2 3">Run_B_J11</strain>
    </source>
</reference>
<gene>
    <name evidence="2" type="ORF">BN874_1070010</name>
</gene>
<dbReference type="RefSeq" id="WP_034430112.1">
    <property type="nucleotide sequence ID" value="NZ_CBTK010000010.1"/>
</dbReference>
<comment type="caution">
    <text evidence="2">The sequence shown here is derived from an EMBL/GenBank/DDBJ whole genome shotgun (WGS) entry which is preliminary data.</text>
</comment>
<evidence type="ECO:0000256" key="1">
    <source>
        <dbReference type="SAM" id="MobiDB-lite"/>
    </source>
</evidence>
<protein>
    <submittedName>
        <fullName evidence="2">Uncharacterized protein</fullName>
    </submittedName>
</protein>
<keyword evidence="3" id="KW-1185">Reference proteome</keyword>
<proteinExistence type="predicted"/>
<evidence type="ECO:0000313" key="2">
    <source>
        <dbReference type="EMBL" id="CDH43152.1"/>
    </source>
</evidence>